<comment type="caution">
    <text evidence="3">The sequence shown here is derived from an EMBL/GenBank/DDBJ whole genome shotgun (WGS) entry which is preliminary data.</text>
</comment>
<dbReference type="EMBL" id="UGNP01000001">
    <property type="protein sequence ID" value="STX10102.1"/>
    <property type="molecule type" value="Genomic_DNA"/>
</dbReference>
<dbReference type="PANTHER" id="PTHR40066">
    <property type="entry name" value="UPF0473 PROTEIN CBO2561/CLC_2432"/>
    <property type="match status" value="1"/>
</dbReference>
<dbReference type="PANTHER" id="PTHR40066:SF1">
    <property type="entry name" value="UPF0473 PROTEIN CBO2561_CLC_2432"/>
    <property type="match status" value="1"/>
</dbReference>
<evidence type="ECO:0000256" key="2">
    <source>
        <dbReference type="HAMAP-Rule" id="MF_01448"/>
    </source>
</evidence>
<dbReference type="HAMAP" id="MF_01448">
    <property type="entry name" value="UPF0473"/>
    <property type="match status" value="1"/>
</dbReference>
<dbReference type="EMBL" id="SNZG01000001">
    <property type="protein sequence ID" value="TDR44292.1"/>
    <property type="molecule type" value="Genomic_DNA"/>
</dbReference>
<dbReference type="Proteomes" id="UP000294641">
    <property type="component" value="Unassembled WGS sequence"/>
</dbReference>
<dbReference type="AlphaFoldDB" id="A0A2U3AHL4"/>
<dbReference type="OrthoDB" id="2086132at2"/>
<dbReference type="Pfam" id="PF06949">
    <property type="entry name" value="DUF1292"/>
    <property type="match status" value="1"/>
</dbReference>
<dbReference type="RefSeq" id="WP_109348324.1">
    <property type="nucleotide sequence ID" value="NZ_BJUE01000001.1"/>
</dbReference>
<dbReference type="Proteomes" id="UP000254330">
    <property type="component" value="Unassembled WGS sequence"/>
</dbReference>
<proteinExistence type="inferred from homology"/>
<gene>
    <name evidence="4" type="ORF">DFR61_101131</name>
    <name evidence="3" type="ORF">NCTC10597_01812</name>
</gene>
<organism evidence="3 5">
    <name type="scientific">Kurthia zopfii</name>
    <dbReference type="NCBI Taxonomy" id="1650"/>
    <lineage>
        <taxon>Bacteria</taxon>
        <taxon>Bacillati</taxon>
        <taxon>Bacillota</taxon>
        <taxon>Bacilli</taxon>
        <taxon>Bacillales</taxon>
        <taxon>Caryophanaceae</taxon>
        <taxon>Kurthia</taxon>
    </lineage>
</organism>
<reference evidence="3 5" key="1">
    <citation type="submission" date="2018-06" db="EMBL/GenBank/DDBJ databases">
        <authorList>
            <consortium name="Pathogen Informatics"/>
            <person name="Doyle S."/>
        </authorList>
    </citation>
    <scope>NUCLEOTIDE SEQUENCE [LARGE SCALE GENOMIC DNA]</scope>
    <source>
        <strain evidence="3 5">NCTC10597</strain>
    </source>
</reference>
<evidence type="ECO:0000313" key="4">
    <source>
        <dbReference type="EMBL" id="TDR44292.1"/>
    </source>
</evidence>
<sequence length="95" mass="10771">MTEEHNHEHIVAIDENGNEIVFAVISRVYSEELDKNYVLFAEHADSDEAVEVQAAEVIEHEDGDDELVGIDPESDKEWEFIESVLAELADEEEEA</sequence>
<dbReference type="InterPro" id="IPR009711">
    <property type="entry name" value="UPF0473"/>
</dbReference>
<reference evidence="4 6" key="2">
    <citation type="submission" date="2019-03" db="EMBL/GenBank/DDBJ databases">
        <title>Genomic Encyclopedia of Type Strains, Phase IV (KMG-IV): sequencing the most valuable type-strain genomes for metagenomic binning, comparative biology and taxonomic classification.</title>
        <authorList>
            <person name="Goeker M."/>
        </authorList>
    </citation>
    <scope>NUCLEOTIDE SEQUENCE [LARGE SCALE GENOMIC DNA]</scope>
    <source>
        <strain evidence="4 6">DSM 20580</strain>
    </source>
</reference>
<evidence type="ECO:0000313" key="5">
    <source>
        <dbReference type="Proteomes" id="UP000254330"/>
    </source>
</evidence>
<evidence type="ECO:0000313" key="3">
    <source>
        <dbReference type="EMBL" id="STX10102.1"/>
    </source>
</evidence>
<protein>
    <recommendedName>
        <fullName evidence="2">UPF0473 protein DFR61_101131</fullName>
    </recommendedName>
</protein>
<keyword evidence="6" id="KW-1185">Reference proteome</keyword>
<comment type="similarity">
    <text evidence="1 2">Belongs to the UPF0473 family.</text>
</comment>
<accession>A0A2U3AHL4</accession>
<evidence type="ECO:0000313" key="6">
    <source>
        <dbReference type="Proteomes" id="UP000294641"/>
    </source>
</evidence>
<name>A0A2U3AHL4_9BACL</name>
<evidence type="ECO:0000256" key="1">
    <source>
        <dbReference type="ARBA" id="ARBA00008439"/>
    </source>
</evidence>